<comment type="caution">
    <text evidence="2">The sequence shown here is derived from an EMBL/GenBank/DDBJ whole genome shotgun (WGS) entry which is preliminary data.</text>
</comment>
<evidence type="ECO:0000313" key="2">
    <source>
        <dbReference type="EMBL" id="MBO3656710.1"/>
    </source>
</evidence>
<proteinExistence type="predicted"/>
<keyword evidence="1" id="KW-1133">Transmembrane helix</keyword>
<evidence type="ECO:0000313" key="3">
    <source>
        <dbReference type="Proteomes" id="UP000670925"/>
    </source>
</evidence>
<dbReference type="EMBL" id="JAGFOT010000001">
    <property type="protein sequence ID" value="MBO3656710.1"/>
    <property type="molecule type" value="Genomic_DNA"/>
</dbReference>
<evidence type="ECO:0000256" key="1">
    <source>
        <dbReference type="SAM" id="Phobius"/>
    </source>
</evidence>
<dbReference type="RefSeq" id="WP_208463301.1">
    <property type="nucleotide sequence ID" value="NZ_JAGFOT010000001.1"/>
</dbReference>
<evidence type="ECO:0008006" key="4">
    <source>
        <dbReference type="Google" id="ProtNLM"/>
    </source>
</evidence>
<feature type="transmembrane region" description="Helical" evidence="1">
    <location>
        <begin position="20"/>
        <end position="40"/>
    </location>
</feature>
<reference evidence="2" key="1">
    <citation type="submission" date="2021-03" db="EMBL/GenBank/DDBJ databases">
        <title>Acinetobacter spp. whole-genome sequenced from Terengganu.</title>
        <authorList>
            <person name="Mohd Rani F."/>
        </authorList>
    </citation>
    <scope>NUCLEOTIDE SEQUENCE</scope>
    <source>
        <strain evidence="2">AC1502</strain>
    </source>
</reference>
<dbReference type="Proteomes" id="UP000670925">
    <property type="component" value="Unassembled WGS sequence"/>
</dbReference>
<organism evidence="2 3">
    <name type="scientific">Acinetobacter haemolyticus</name>
    <dbReference type="NCBI Taxonomy" id="29430"/>
    <lineage>
        <taxon>Bacteria</taxon>
        <taxon>Pseudomonadati</taxon>
        <taxon>Pseudomonadota</taxon>
        <taxon>Gammaproteobacteria</taxon>
        <taxon>Moraxellales</taxon>
        <taxon>Moraxellaceae</taxon>
        <taxon>Acinetobacter</taxon>
    </lineage>
</organism>
<protein>
    <recommendedName>
        <fullName evidence="4">Phage protein</fullName>
    </recommendedName>
</protein>
<keyword evidence="1" id="KW-0472">Membrane</keyword>
<dbReference type="AlphaFoldDB" id="A0AAW4J9K8"/>
<keyword evidence="1" id="KW-0812">Transmembrane</keyword>
<name>A0AAW4J9K8_ACIHA</name>
<sequence>MTELEHAQIVTDLLNALSPMFIASFIFGIVTGVFFFGRLIDSIDRLGERLRRPKRIRFRNMNGRHERGDNFEYLYLFNGEYYTLEQRNFLVEQQRFKYRKFKN</sequence>
<gene>
    <name evidence="2" type="ORF">J5N55_01220</name>
</gene>
<accession>A0AAW4J9K8</accession>